<protein>
    <submittedName>
        <fullName evidence="2">HEXXH motif-containing protein</fullName>
    </submittedName>
</protein>
<evidence type="ECO:0000313" key="2">
    <source>
        <dbReference type="EMBL" id="SFE91349.1"/>
    </source>
</evidence>
<sequence length="665" mass="70201">MGNDGAVNRPPRQHRLDQWHVSALSSGGGDASTVDQLLAVERSWRLHQLRALLDIVGPGHDTGPLPPVRAAWELLIEAERHAPAEVGDLLLHPQAGVWAGYTLRRLRGTTSSAAPLWVDLGYLHGLAAAAALRAGLDFRITVPVRDGFVVLPTLGAVPVPGAEQWGHTEVRGSGGDGFVDTPSGGVRVGGDGWQAMPSVHVQAGGQTLAIRLDCLDPYRDLRSPTPPRTLSGPELEHWRDLLAHAWELLVENCPDLAAPMTRGLFSVVPQPPAERFRTMSASAGDAFGSMIMSEPRDATELAVTMVHEFQHIKLGALLHLAPLHSGEPAQRLYAPWRDDPRPLGGLLQGVYAFAGITEFWRTVRHRATGSAGVLAHFEFARWRSQVGTVLPLVARLPELTPVGERLVAGLTATAGRWQSDNVPEQPLAAAHDAVADHRARWRLHHLRPPAEVVTAYAGSWIAGAARPDLPAAPSLVADPAARGLDARAVLELWRLTDAAGFEGLLADPATVGAFVTGAEPADLAAVAGDHAAARRGYLAELTAGSDRPGAWAGLALILAPPRPAATDTPPRPAATDTPSRPAATDTALQTGQTADARLIGADATIEADATVGTAETRSEGAGELLASAARALQTRPEFVRAVHRAVREAGGDADPVELAAWIGPA</sequence>
<name>A0A1I2EF59_9ACTN</name>
<dbReference type="OrthoDB" id="796761at2"/>
<feature type="region of interest" description="Disordered" evidence="1">
    <location>
        <begin position="561"/>
        <end position="585"/>
    </location>
</feature>
<keyword evidence="3" id="KW-1185">Reference proteome</keyword>
<dbReference type="RefSeq" id="WP_093613202.1">
    <property type="nucleotide sequence ID" value="NZ_BOMT01000029.1"/>
</dbReference>
<evidence type="ECO:0000313" key="3">
    <source>
        <dbReference type="Proteomes" id="UP000199645"/>
    </source>
</evidence>
<dbReference type="AlphaFoldDB" id="A0A1I2EF59"/>
<dbReference type="InterPro" id="IPR026337">
    <property type="entry name" value="AKG_HExxH"/>
</dbReference>
<dbReference type="Proteomes" id="UP000199645">
    <property type="component" value="Unassembled WGS sequence"/>
</dbReference>
<proteinExistence type="predicted"/>
<reference evidence="2 3" key="1">
    <citation type="submission" date="2016-10" db="EMBL/GenBank/DDBJ databases">
        <authorList>
            <person name="de Groot N.N."/>
        </authorList>
    </citation>
    <scope>NUCLEOTIDE SEQUENCE [LARGE SCALE GENOMIC DNA]</scope>
    <source>
        <strain evidence="2 3">DSM 43019</strain>
    </source>
</reference>
<organism evidence="2 3">
    <name type="scientific">Actinoplanes philippinensis</name>
    <dbReference type="NCBI Taxonomy" id="35752"/>
    <lineage>
        <taxon>Bacteria</taxon>
        <taxon>Bacillati</taxon>
        <taxon>Actinomycetota</taxon>
        <taxon>Actinomycetes</taxon>
        <taxon>Micromonosporales</taxon>
        <taxon>Micromonosporaceae</taxon>
        <taxon>Actinoplanes</taxon>
    </lineage>
</organism>
<dbReference type="EMBL" id="FONV01000004">
    <property type="protein sequence ID" value="SFE91349.1"/>
    <property type="molecule type" value="Genomic_DNA"/>
</dbReference>
<evidence type="ECO:0000256" key="1">
    <source>
        <dbReference type="SAM" id="MobiDB-lite"/>
    </source>
</evidence>
<accession>A0A1I2EF59</accession>
<gene>
    <name evidence="2" type="ORF">SAMN05421541_104408</name>
</gene>
<dbReference type="STRING" id="35752.SAMN05421541_104408"/>
<dbReference type="NCBIfam" id="TIGR04267">
    <property type="entry name" value="mod_HExxH"/>
    <property type="match status" value="1"/>
</dbReference>